<dbReference type="EMBL" id="CP000356">
    <property type="protein sequence ID" value="ABF54198.1"/>
    <property type="molecule type" value="Genomic_DNA"/>
</dbReference>
<reference evidence="1 2" key="1">
    <citation type="journal article" date="2009" name="Proc. Natl. Acad. Sci. U.S.A.">
        <title>The genomic basis of trophic strategy in marine bacteria.</title>
        <authorList>
            <person name="Lauro F.M."/>
            <person name="McDougald D."/>
            <person name="Thomas T."/>
            <person name="Williams T.J."/>
            <person name="Egan S."/>
            <person name="Rice S."/>
            <person name="DeMaere M.Z."/>
            <person name="Ting L."/>
            <person name="Ertan H."/>
            <person name="Johnson J."/>
            <person name="Ferriera S."/>
            <person name="Lapidus A."/>
            <person name="Anderson I."/>
            <person name="Kyrpides N."/>
            <person name="Munk A.C."/>
            <person name="Detter C."/>
            <person name="Han C.S."/>
            <person name="Brown M.V."/>
            <person name="Robb F.T."/>
            <person name="Kjelleberg S."/>
            <person name="Cavicchioli R."/>
        </authorList>
    </citation>
    <scope>NUCLEOTIDE SEQUENCE [LARGE SCALE GENOMIC DNA]</scope>
    <source>
        <strain evidence="2">DSM 13593 / LMG 18877 / RB2256</strain>
    </source>
</reference>
<dbReference type="STRING" id="317655.Sala_2491"/>
<proteinExistence type="predicted"/>
<dbReference type="eggNOG" id="ENOG50348CW">
    <property type="taxonomic scope" value="Bacteria"/>
</dbReference>
<protein>
    <submittedName>
        <fullName evidence="1">Uncharacterized protein</fullName>
    </submittedName>
</protein>
<accession>Q1GQ74</accession>
<dbReference type="AlphaFoldDB" id="Q1GQ74"/>
<dbReference type="KEGG" id="sal:Sala_2491"/>
<dbReference type="HOGENOM" id="CLU_136809_0_0_5"/>
<evidence type="ECO:0000313" key="2">
    <source>
        <dbReference type="Proteomes" id="UP000006578"/>
    </source>
</evidence>
<sequence>MHPAFVPLFERRIRRHVGWPRQKLRNSATFGDVASASRSGLAMKLVRHTVRLPVEVDKAVGELAKAKGDTAYATLATCVEAGLAALSNPMADGSGNRELVAELVSIGTRLLAVERMLDRTLFTACAAYCYARSAAFDGGKSDEEISAEIGRAYDRQRRRADEGGS</sequence>
<gene>
    <name evidence="1" type="ordered locus">Sala_2491</name>
</gene>
<evidence type="ECO:0000313" key="1">
    <source>
        <dbReference type="EMBL" id="ABF54198.1"/>
    </source>
</evidence>
<name>Q1GQ74_SPHAL</name>
<organism evidence="1 2">
    <name type="scientific">Sphingopyxis alaskensis (strain DSM 13593 / LMG 18877 / RB2256)</name>
    <name type="common">Sphingomonas alaskensis</name>
    <dbReference type="NCBI Taxonomy" id="317655"/>
    <lineage>
        <taxon>Bacteria</taxon>
        <taxon>Pseudomonadati</taxon>
        <taxon>Pseudomonadota</taxon>
        <taxon>Alphaproteobacteria</taxon>
        <taxon>Sphingomonadales</taxon>
        <taxon>Sphingomonadaceae</taxon>
        <taxon>Sphingopyxis</taxon>
    </lineage>
</organism>
<dbReference type="Proteomes" id="UP000006578">
    <property type="component" value="Chromosome"/>
</dbReference>
<keyword evidence="2" id="KW-1185">Reference proteome</keyword>